<dbReference type="PANTHER" id="PTHR31760">
    <property type="entry name" value="S-ADENOSYL-L-METHIONINE-DEPENDENT METHYLTRANSFERASES SUPERFAMILY PROTEIN"/>
    <property type="match status" value="1"/>
</dbReference>
<evidence type="ECO:0000313" key="8">
    <source>
        <dbReference type="Proteomes" id="UP000019760"/>
    </source>
</evidence>
<dbReference type="Pfam" id="PF02527">
    <property type="entry name" value="GidB"/>
    <property type="match status" value="1"/>
</dbReference>
<keyword evidence="8" id="KW-1185">Reference proteome</keyword>
<evidence type="ECO:0000256" key="5">
    <source>
        <dbReference type="ARBA" id="ARBA00022691"/>
    </source>
</evidence>
<reference evidence="8" key="1">
    <citation type="journal article" date="2014" name="FEMS Microbiol. Lett.">
        <title>Draft Genomic DNA Sequence of the Facultatively Methylotrophic Bacterium Acidomonas methanolica type strain MB58.</title>
        <authorList>
            <person name="Higashiura N."/>
            <person name="Hadano H."/>
            <person name="Hirakawa H."/>
            <person name="Matsutani M."/>
            <person name="Takabe S."/>
            <person name="Matsushita K."/>
            <person name="Azuma Y."/>
        </authorList>
    </citation>
    <scope>NUCLEOTIDE SEQUENCE [LARGE SCALE GENOMIC DNA]</scope>
    <source>
        <strain evidence="8">MB58</strain>
    </source>
</reference>
<dbReference type="PIRSF" id="PIRSF003078">
    <property type="entry name" value="GidB"/>
    <property type="match status" value="1"/>
</dbReference>
<dbReference type="AlphaFoldDB" id="A0A023D309"/>
<dbReference type="EMBL" id="BAND01000015">
    <property type="protein sequence ID" value="GAJ28140.1"/>
    <property type="molecule type" value="Genomic_DNA"/>
</dbReference>
<dbReference type="Gene3D" id="3.40.50.150">
    <property type="entry name" value="Vaccinia Virus protein VP39"/>
    <property type="match status" value="1"/>
</dbReference>
<evidence type="ECO:0000256" key="2">
    <source>
        <dbReference type="ARBA" id="ARBA00022552"/>
    </source>
</evidence>
<comment type="caution">
    <text evidence="7">The sequence shown here is derived from an EMBL/GenBank/DDBJ whole genome shotgun (WGS) entry which is preliminary data.</text>
</comment>
<name>A0A023D309_ACIMT</name>
<dbReference type="NCBIfam" id="TIGR00138">
    <property type="entry name" value="rsmG_gidB"/>
    <property type="match status" value="1"/>
</dbReference>
<gene>
    <name evidence="6" type="primary">rsmG</name>
    <name evidence="7" type="ORF">Amme_015_007</name>
</gene>
<protein>
    <recommendedName>
        <fullName evidence="6">Ribosomal RNA small subunit methyltransferase G</fullName>
        <ecNumber evidence="6">2.1.1.170</ecNumber>
    </recommendedName>
    <alternativeName>
        <fullName evidence="6">16S rRNA 7-methylguanosine methyltransferase</fullName>
        <shortName evidence="6">16S rRNA m7G methyltransferase</shortName>
    </alternativeName>
</protein>
<dbReference type="SUPFAM" id="SSF53335">
    <property type="entry name" value="S-adenosyl-L-methionine-dependent methyltransferases"/>
    <property type="match status" value="1"/>
</dbReference>
<comment type="function">
    <text evidence="6">Specifically methylates the N7 position of guanine in position 527 of 16S rRNA.</text>
</comment>
<evidence type="ECO:0000256" key="6">
    <source>
        <dbReference type="HAMAP-Rule" id="MF_00074"/>
    </source>
</evidence>
<comment type="similarity">
    <text evidence="6">Belongs to the methyltransferase superfamily. RNA methyltransferase RsmG family.</text>
</comment>
<proteinExistence type="inferred from homology"/>
<reference evidence="7 8" key="2">
    <citation type="journal article" date="2014" name="FEMS Microbiol. Lett.">
        <title>Draft genomic DNA sequence of the facultatively methylotrophic bacterium Acidomonas methanolica type strain MB58.</title>
        <authorList>
            <person name="Higashiura N."/>
            <person name="Hadano H."/>
            <person name="Hirakawa H."/>
            <person name="Matsutani M."/>
            <person name="Takabe S."/>
            <person name="Matsushita K."/>
            <person name="Azuma Y."/>
        </authorList>
    </citation>
    <scope>NUCLEOTIDE SEQUENCE [LARGE SCALE GENOMIC DNA]</scope>
    <source>
        <strain evidence="7 8">MB58</strain>
    </source>
</reference>
<dbReference type="EC" id="2.1.1.170" evidence="6"/>
<accession>A0A023D309</accession>
<dbReference type="InterPro" id="IPR029063">
    <property type="entry name" value="SAM-dependent_MTases_sf"/>
</dbReference>
<keyword evidence="4 6" id="KW-0808">Transferase</keyword>
<keyword evidence="3 6" id="KW-0489">Methyltransferase</keyword>
<keyword evidence="1 6" id="KW-0963">Cytoplasm</keyword>
<comment type="caution">
    <text evidence="6">Lacks conserved residue(s) required for the propagation of feature annotation.</text>
</comment>
<organism evidence="7 8">
    <name type="scientific">Acidomonas methanolica NBRC 104435</name>
    <dbReference type="NCBI Taxonomy" id="1231351"/>
    <lineage>
        <taxon>Bacteria</taxon>
        <taxon>Pseudomonadati</taxon>
        <taxon>Pseudomonadota</taxon>
        <taxon>Alphaproteobacteria</taxon>
        <taxon>Acetobacterales</taxon>
        <taxon>Acetobacteraceae</taxon>
        <taxon>Acidomonas</taxon>
    </lineage>
</organism>
<evidence type="ECO:0000256" key="3">
    <source>
        <dbReference type="ARBA" id="ARBA00022603"/>
    </source>
</evidence>
<evidence type="ECO:0000256" key="4">
    <source>
        <dbReference type="ARBA" id="ARBA00022679"/>
    </source>
</evidence>
<dbReference type="OrthoDB" id="9808773at2"/>
<dbReference type="InterPro" id="IPR003682">
    <property type="entry name" value="rRNA_ssu_MeTfrase_G"/>
</dbReference>
<feature type="binding site" evidence="6">
    <location>
        <position position="63"/>
    </location>
    <ligand>
        <name>S-adenosyl-L-methionine</name>
        <dbReference type="ChEBI" id="CHEBI:59789"/>
    </ligand>
</feature>
<evidence type="ECO:0000313" key="7">
    <source>
        <dbReference type="EMBL" id="GAJ28140.1"/>
    </source>
</evidence>
<dbReference type="PANTHER" id="PTHR31760:SF0">
    <property type="entry name" value="S-ADENOSYL-L-METHIONINE-DEPENDENT METHYLTRANSFERASES SUPERFAMILY PROTEIN"/>
    <property type="match status" value="1"/>
</dbReference>
<dbReference type="Proteomes" id="UP000019760">
    <property type="component" value="Unassembled WGS sequence"/>
</dbReference>
<dbReference type="GO" id="GO:0070043">
    <property type="term" value="F:rRNA (guanine-N7-)-methyltransferase activity"/>
    <property type="evidence" value="ECO:0007669"/>
    <property type="project" value="UniProtKB-UniRule"/>
</dbReference>
<keyword evidence="5 6" id="KW-0949">S-adenosyl-L-methionine</keyword>
<comment type="subcellular location">
    <subcellularLocation>
        <location evidence="6">Cytoplasm</location>
    </subcellularLocation>
</comment>
<sequence>MSGDVSRETFSRLEVFASLLRTWNTRINLVSPRDMEQLWPRHIEDSLQLAPLVPQGARVIDLGSGGGFPGMIVGIAAGAEMVFIESDRRKAAFLREAARACGVRAQVMAQRIEVARPAPAPVVTARALAPLDILLGWAAPLLASGGYALFLKGKSLPDELTEAGARWQMSHESHPSRTDPQGTILKVWDIRPVEEE</sequence>
<keyword evidence="2 6" id="KW-0698">rRNA processing</keyword>
<evidence type="ECO:0000256" key="1">
    <source>
        <dbReference type="ARBA" id="ARBA00022490"/>
    </source>
</evidence>
<comment type="catalytic activity">
    <reaction evidence="6">
        <text>guanosine(527) in 16S rRNA + S-adenosyl-L-methionine = N(7)-methylguanosine(527) in 16S rRNA + S-adenosyl-L-homocysteine</text>
        <dbReference type="Rhea" id="RHEA:42732"/>
        <dbReference type="Rhea" id="RHEA-COMP:10209"/>
        <dbReference type="Rhea" id="RHEA-COMP:10210"/>
        <dbReference type="ChEBI" id="CHEBI:57856"/>
        <dbReference type="ChEBI" id="CHEBI:59789"/>
        <dbReference type="ChEBI" id="CHEBI:74269"/>
        <dbReference type="ChEBI" id="CHEBI:74480"/>
        <dbReference type="EC" id="2.1.1.170"/>
    </reaction>
</comment>
<dbReference type="HAMAP" id="MF_00074">
    <property type="entry name" value="16SrRNA_methyltr_G"/>
    <property type="match status" value="1"/>
</dbReference>
<feature type="binding site" evidence="6">
    <location>
        <position position="126"/>
    </location>
    <ligand>
        <name>S-adenosyl-L-methionine</name>
        <dbReference type="ChEBI" id="CHEBI:59789"/>
    </ligand>
</feature>
<feature type="binding site" evidence="6">
    <location>
        <position position="68"/>
    </location>
    <ligand>
        <name>S-adenosyl-L-methionine</name>
        <dbReference type="ChEBI" id="CHEBI:59789"/>
    </ligand>
</feature>
<feature type="binding site" evidence="6">
    <location>
        <begin position="112"/>
        <end position="113"/>
    </location>
    <ligand>
        <name>S-adenosyl-L-methionine</name>
        <dbReference type="ChEBI" id="CHEBI:59789"/>
    </ligand>
</feature>
<dbReference type="RefSeq" id="WP_042056469.1">
    <property type="nucleotide sequence ID" value="NZ_BAND01000015.1"/>
</dbReference>
<dbReference type="GO" id="GO:0005829">
    <property type="term" value="C:cytosol"/>
    <property type="evidence" value="ECO:0007669"/>
    <property type="project" value="TreeGrafter"/>
</dbReference>